<feature type="signal peptide" evidence="1">
    <location>
        <begin position="1"/>
        <end position="18"/>
    </location>
</feature>
<dbReference type="Proteomes" id="UP000324832">
    <property type="component" value="Unassembled WGS sequence"/>
</dbReference>
<sequence>MELVVLIAVVLLMGQTKACDNCLVENYQKMSYLKTKYVCNSNDCQMSMMKKKKLEIYKMAQKLVTLSD</sequence>
<evidence type="ECO:0000256" key="1">
    <source>
        <dbReference type="SAM" id="SignalP"/>
    </source>
</evidence>
<evidence type="ECO:0000313" key="3">
    <source>
        <dbReference type="Proteomes" id="UP000324832"/>
    </source>
</evidence>
<dbReference type="AlphaFoldDB" id="A0A5E4QLA9"/>
<organism evidence="2 3">
    <name type="scientific">Leptidea sinapis</name>
    <dbReference type="NCBI Taxonomy" id="189913"/>
    <lineage>
        <taxon>Eukaryota</taxon>
        <taxon>Metazoa</taxon>
        <taxon>Ecdysozoa</taxon>
        <taxon>Arthropoda</taxon>
        <taxon>Hexapoda</taxon>
        <taxon>Insecta</taxon>
        <taxon>Pterygota</taxon>
        <taxon>Neoptera</taxon>
        <taxon>Endopterygota</taxon>
        <taxon>Lepidoptera</taxon>
        <taxon>Glossata</taxon>
        <taxon>Ditrysia</taxon>
        <taxon>Papilionoidea</taxon>
        <taxon>Pieridae</taxon>
        <taxon>Dismorphiinae</taxon>
        <taxon>Leptidea</taxon>
    </lineage>
</organism>
<accession>A0A5E4QLA9</accession>
<feature type="chain" id="PRO_5023144401" evidence="1">
    <location>
        <begin position="19"/>
        <end position="68"/>
    </location>
</feature>
<keyword evidence="1" id="KW-0732">Signal</keyword>
<evidence type="ECO:0000313" key="2">
    <source>
        <dbReference type="EMBL" id="VVC99083.1"/>
    </source>
</evidence>
<reference evidence="2 3" key="1">
    <citation type="submission" date="2017-07" db="EMBL/GenBank/DDBJ databases">
        <authorList>
            <person name="Talla V."/>
            <person name="Backstrom N."/>
        </authorList>
    </citation>
    <scope>NUCLEOTIDE SEQUENCE [LARGE SCALE GENOMIC DNA]</scope>
</reference>
<protein>
    <submittedName>
        <fullName evidence="2">Uncharacterized protein</fullName>
    </submittedName>
</protein>
<keyword evidence="3" id="KW-1185">Reference proteome</keyword>
<name>A0A5E4QLA9_9NEOP</name>
<proteinExistence type="predicted"/>
<gene>
    <name evidence="2" type="ORF">LSINAPIS_LOCUS10025</name>
</gene>
<dbReference type="EMBL" id="FZQP02003967">
    <property type="protein sequence ID" value="VVC99083.1"/>
    <property type="molecule type" value="Genomic_DNA"/>
</dbReference>